<dbReference type="InterPro" id="IPR040448">
    <property type="entry name" value="PanZ_GNAT"/>
</dbReference>
<dbReference type="RefSeq" id="WP_010862828.1">
    <property type="nucleotide sequence ID" value="NZ_JAFNAA010000003.1"/>
</dbReference>
<feature type="domain" description="N-acetyltransferase" evidence="2">
    <location>
        <begin position="3"/>
        <end position="132"/>
    </location>
</feature>
<dbReference type="GO" id="GO:0016747">
    <property type="term" value="F:acyltransferase activity, transferring groups other than amino-acyl groups"/>
    <property type="evidence" value="ECO:0007669"/>
    <property type="project" value="InterPro"/>
</dbReference>
<sequence>MKLTIERLAQPSTAEMADLLKIWPQQSATQLQQRLANAEILLVARFNDHLLAGLWVTRDGHRGQIQQLQVRPVTRRRGVGRYLLEQTPLLVPEISVWEMDVRTAEAPTELTAFLHACGWQARDANSWCPMTA</sequence>
<comment type="function">
    <text evidence="1">Controls both the activation and catalytic activity of PanD in a coenzyme A (CoA)-dependent fashion.</text>
</comment>
<organism evidence="3 4">
    <name type="scientific">Plesiomonas shigelloides</name>
    <name type="common">Aeromonas shigelloides</name>
    <dbReference type="NCBI Taxonomy" id="703"/>
    <lineage>
        <taxon>Bacteria</taxon>
        <taxon>Pseudomonadati</taxon>
        <taxon>Pseudomonadota</taxon>
        <taxon>Gammaproteobacteria</taxon>
        <taxon>Enterobacterales</taxon>
        <taxon>Enterobacteriaceae</taxon>
        <taxon>Plesiomonas</taxon>
    </lineage>
</organism>
<dbReference type="AlphaFoldDB" id="A0A8I1W4X1"/>
<dbReference type="GO" id="GO:0015940">
    <property type="term" value="P:pantothenate biosynthetic process"/>
    <property type="evidence" value="ECO:0007669"/>
    <property type="project" value="UniProtKB-UniRule"/>
</dbReference>
<feature type="binding site" evidence="1">
    <location>
        <begin position="74"/>
        <end position="81"/>
    </location>
    <ligand>
        <name>CoA</name>
        <dbReference type="ChEBI" id="CHEBI:57287"/>
    </ligand>
</feature>
<evidence type="ECO:0000256" key="1">
    <source>
        <dbReference type="HAMAP-Rule" id="MF_02018"/>
    </source>
</evidence>
<dbReference type="PROSITE" id="PS51186">
    <property type="entry name" value="GNAT"/>
    <property type="match status" value="1"/>
</dbReference>
<dbReference type="InterPro" id="IPR032900">
    <property type="entry name" value="PanZ"/>
</dbReference>
<dbReference type="InterPro" id="IPR016181">
    <property type="entry name" value="Acyl_CoA_acyltransferase"/>
</dbReference>
<evidence type="ECO:0000313" key="3">
    <source>
        <dbReference type="EMBL" id="MBO1107310.1"/>
    </source>
</evidence>
<name>A0A8I1W4X1_PLESH</name>
<evidence type="ECO:0000313" key="4">
    <source>
        <dbReference type="Proteomes" id="UP000664658"/>
    </source>
</evidence>
<feature type="binding site" evidence="1">
    <location>
        <begin position="68"/>
        <end position="70"/>
    </location>
    <ligand>
        <name>CoA</name>
        <dbReference type="ChEBI" id="CHEBI:57287"/>
    </ligand>
</feature>
<reference evidence="3" key="1">
    <citation type="submission" date="2021-03" db="EMBL/GenBank/DDBJ databases">
        <title>Plesiomonas shigelloides zfcc0051, isolated from zebrafish feces.</title>
        <authorList>
            <person name="Vanderhoek Z."/>
            <person name="Gaulke C."/>
        </authorList>
    </citation>
    <scope>NUCLEOTIDE SEQUENCE</scope>
    <source>
        <strain evidence="3">Zfcc0051</strain>
    </source>
</reference>
<keyword evidence="1" id="KW-0566">Pantothenate biosynthesis</keyword>
<comment type="caution">
    <text evidence="3">The sequence shown here is derived from an EMBL/GenBank/DDBJ whole genome shotgun (WGS) entry which is preliminary data.</text>
</comment>
<comment type="similarity">
    <text evidence="1">Belongs to the PanZ/PanM family.</text>
</comment>
<proteinExistence type="inferred from homology"/>
<dbReference type="HAMAP" id="MF_02018">
    <property type="entry name" value="PanZ_PanM"/>
    <property type="match status" value="1"/>
</dbReference>
<dbReference type="Proteomes" id="UP000664658">
    <property type="component" value="Unassembled WGS sequence"/>
</dbReference>
<protein>
    <recommendedName>
        <fullName evidence="1">PanD regulatory factor</fullName>
    </recommendedName>
</protein>
<evidence type="ECO:0000259" key="2">
    <source>
        <dbReference type="PROSITE" id="PS51186"/>
    </source>
</evidence>
<dbReference type="InterPro" id="IPR000182">
    <property type="entry name" value="GNAT_dom"/>
</dbReference>
<accession>A0A8I1W4X1</accession>
<dbReference type="Gene3D" id="3.40.630.30">
    <property type="match status" value="1"/>
</dbReference>
<dbReference type="NCBIfam" id="NF033213">
    <property type="entry name" value="matur_PanM"/>
    <property type="match status" value="1"/>
</dbReference>
<dbReference type="Pfam" id="PF12568">
    <property type="entry name" value="PanZ"/>
    <property type="match status" value="1"/>
</dbReference>
<dbReference type="SUPFAM" id="SSF55729">
    <property type="entry name" value="Acyl-CoA N-acyltransferases (Nat)"/>
    <property type="match status" value="1"/>
</dbReference>
<dbReference type="GO" id="GO:0031638">
    <property type="term" value="P:zymogen activation"/>
    <property type="evidence" value="ECO:0007669"/>
    <property type="project" value="InterPro"/>
</dbReference>
<dbReference type="CDD" id="cd04301">
    <property type="entry name" value="NAT_SF"/>
    <property type="match status" value="1"/>
</dbReference>
<comment type="subunit">
    <text evidence="1">Interacts with PanD in the presence of CoA.</text>
</comment>
<gene>
    <name evidence="3" type="primary">panM</name>
    <name evidence="1" type="synonym">panZ</name>
    <name evidence="3" type="ORF">J2R62_03585</name>
</gene>
<dbReference type="EMBL" id="JAFNAA010000003">
    <property type="protein sequence ID" value="MBO1107310.1"/>
    <property type="molecule type" value="Genomic_DNA"/>
</dbReference>